<sequence length="295" mass="32011">MTMKRGNVILLVVAAVLLVIGVPFVLLLAVLAAVPSSRTLPEFGPGIGYLTVEGTITDSRLFIRDLKSLEQNPLVKALLIRIDSPGGVVTPSHEIYSEIVRVRDAGTPVVASLGTIAASGGYYIACPADLIVANPGTLTGSIGVIMEFPVVDRLLDKVGIGVEVVKSREHKDIGSPFRRMTPADRALLEGLVLDVYEQFIEIVSLEREMSDAETRRIADGRVLTGRQALAAGLVDTLGTLEDARRFCAELADLKSPARLIHPRRRFSLRLTDLLEVTAERALGLPRFPRLSFVWP</sequence>
<gene>
    <name evidence="6" type="primary">sppA</name>
    <name evidence="6" type="ORF">ENN51_00290</name>
</gene>
<evidence type="ECO:0000313" key="6">
    <source>
        <dbReference type="EMBL" id="HDQ98712.1"/>
    </source>
</evidence>
<dbReference type="GO" id="GO:0006508">
    <property type="term" value="P:proteolysis"/>
    <property type="evidence" value="ECO:0007669"/>
    <property type="project" value="UniProtKB-KW"/>
</dbReference>
<dbReference type="Gene3D" id="3.90.226.10">
    <property type="entry name" value="2-enoyl-CoA Hydratase, Chain A, domain 1"/>
    <property type="match status" value="1"/>
</dbReference>
<accession>A0A7V0T3X7</accession>
<dbReference type="AlphaFoldDB" id="A0A7V0T3X7"/>
<feature type="domain" description="Peptidase S49" evidence="5">
    <location>
        <begin position="103"/>
        <end position="253"/>
    </location>
</feature>
<evidence type="ECO:0000259" key="5">
    <source>
        <dbReference type="Pfam" id="PF01343"/>
    </source>
</evidence>
<dbReference type="InterPro" id="IPR029045">
    <property type="entry name" value="ClpP/crotonase-like_dom_sf"/>
</dbReference>
<dbReference type="InterPro" id="IPR047272">
    <property type="entry name" value="S49_SppA_C"/>
</dbReference>
<dbReference type="PANTHER" id="PTHR42987:SF7">
    <property type="entry name" value="SIGNAL PEPTIDE PEPTIDASE SPPA-RELATED"/>
    <property type="match status" value="1"/>
</dbReference>
<evidence type="ECO:0000256" key="4">
    <source>
        <dbReference type="ARBA" id="ARBA00022825"/>
    </source>
</evidence>
<keyword evidence="3" id="KW-0378">Hydrolase</keyword>
<dbReference type="InterPro" id="IPR004635">
    <property type="entry name" value="Pept_S49_SppA"/>
</dbReference>
<dbReference type="SUPFAM" id="SSF52096">
    <property type="entry name" value="ClpP/crotonase"/>
    <property type="match status" value="1"/>
</dbReference>
<evidence type="ECO:0000256" key="2">
    <source>
        <dbReference type="ARBA" id="ARBA00022670"/>
    </source>
</evidence>
<comment type="caution">
    <text evidence="6">The sequence shown here is derived from an EMBL/GenBank/DDBJ whole genome shotgun (WGS) entry which is preliminary data.</text>
</comment>
<dbReference type="Gene3D" id="6.20.330.10">
    <property type="match status" value="1"/>
</dbReference>
<dbReference type="Proteomes" id="UP000885672">
    <property type="component" value="Unassembled WGS sequence"/>
</dbReference>
<dbReference type="Pfam" id="PF01343">
    <property type="entry name" value="Peptidase_S49"/>
    <property type="match status" value="1"/>
</dbReference>
<proteinExistence type="inferred from homology"/>
<evidence type="ECO:0000256" key="1">
    <source>
        <dbReference type="ARBA" id="ARBA00008683"/>
    </source>
</evidence>
<evidence type="ECO:0000256" key="3">
    <source>
        <dbReference type="ARBA" id="ARBA00022801"/>
    </source>
</evidence>
<reference evidence="6" key="1">
    <citation type="journal article" date="2020" name="mSystems">
        <title>Genome- and Community-Level Interaction Insights into Carbon Utilization and Element Cycling Functions of Hydrothermarchaeota in Hydrothermal Sediment.</title>
        <authorList>
            <person name="Zhou Z."/>
            <person name="Liu Y."/>
            <person name="Xu W."/>
            <person name="Pan J."/>
            <person name="Luo Z.H."/>
            <person name="Li M."/>
        </authorList>
    </citation>
    <scope>NUCLEOTIDE SEQUENCE [LARGE SCALE GENOMIC DNA]</scope>
    <source>
        <strain evidence="6">SpSt-1182</strain>
    </source>
</reference>
<organism evidence="6">
    <name type="scientific">candidate division WOR-3 bacterium</name>
    <dbReference type="NCBI Taxonomy" id="2052148"/>
    <lineage>
        <taxon>Bacteria</taxon>
        <taxon>Bacteria division WOR-3</taxon>
    </lineage>
</organism>
<protein>
    <submittedName>
        <fullName evidence="6">Signal peptide peptidase SppA</fullName>
    </submittedName>
</protein>
<dbReference type="EMBL" id="DSBX01000010">
    <property type="protein sequence ID" value="HDQ98712.1"/>
    <property type="molecule type" value="Genomic_DNA"/>
</dbReference>
<keyword evidence="4" id="KW-0720">Serine protease</keyword>
<dbReference type="CDD" id="cd07023">
    <property type="entry name" value="S49_Sppa_N_C"/>
    <property type="match status" value="1"/>
</dbReference>
<keyword evidence="2" id="KW-0645">Protease</keyword>
<dbReference type="InterPro" id="IPR002142">
    <property type="entry name" value="Peptidase_S49"/>
</dbReference>
<dbReference type="PANTHER" id="PTHR42987">
    <property type="entry name" value="PEPTIDASE S49"/>
    <property type="match status" value="1"/>
</dbReference>
<comment type="similarity">
    <text evidence="1">Belongs to the peptidase S49 family.</text>
</comment>
<dbReference type="NCBIfam" id="TIGR00706">
    <property type="entry name" value="SppA_dom"/>
    <property type="match status" value="1"/>
</dbReference>
<name>A0A7V0T3X7_UNCW3</name>
<dbReference type="GO" id="GO:0008236">
    <property type="term" value="F:serine-type peptidase activity"/>
    <property type="evidence" value="ECO:0007669"/>
    <property type="project" value="UniProtKB-KW"/>
</dbReference>